<reference evidence="1" key="1">
    <citation type="submission" date="2021-06" db="EMBL/GenBank/DDBJ databases">
        <authorList>
            <person name="Kallberg Y."/>
            <person name="Tangrot J."/>
            <person name="Rosling A."/>
        </authorList>
    </citation>
    <scope>NUCLEOTIDE SEQUENCE</scope>
    <source>
        <strain evidence="1">FL966</strain>
    </source>
</reference>
<accession>A0A9N9BEW6</accession>
<proteinExistence type="predicted"/>
<dbReference type="EMBL" id="CAJVQA010003008">
    <property type="protein sequence ID" value="CAG8563451.1"/>
    <property type="molecule type" value="Genomic_DNA"/>
</dbReference>
<sequence length="190" mass="21248">MYINTVSNNSNAIAFNSFNNSGTITSNIFDNSDTIVFDIFDNSDTITSDVLDNSDTIILDSFNNSNIIAPNISADNFDNIVSNDLNTSISDSDSISYNENEYDVNNGSEVIMYDLDEVHEIIANKFEESEIFNEPIKFILKVKLDQDLLAELLLDQENLINITNLKTIEIRFGQLASILIILLESGSGYY</sequence>
<organism evidence="1 2">
    <name type="scientific">Cetraspora pellucida</name>
    <dbReference type="NCBI Taxonomy" id="1433469"/>
    <lineage>
        <taxon>Eukaryota</taxon>
        <taxon>Fungi</taxon>
        <taxon>Fungi incertae sedis</taxon>
        <taxon>Mucoromycota</taxon>
        <taxon>Glomeromycotina</taxon>
        <taxon>Glomeromycetes</taxon>
        <taxon>Diversisporales</taxon>
        <taxon>Gigasporaceae</taxon>
        <taxon>Cetraspora</taxon>
    </lineage>
</organism>
<dbReference type="OrthoDB" id="2485532at2759"/>
<keyword evidence="2" id="KW-1185">Reference proteome</keyword>
<dbReference type="AlphaFoldDB" id="A0A9N9BEW6"/>
<gene>
    <name evidence="1" type="ORF">CPELLU_LOCUS5312</name>
</gene>
<name>A0A9N9BEW6_9GLOM</name>
<evidence type="ECO:0000313" key="2">
    <source>
        <dbReference type="Proteomes" id="UP000789759"/>
    </source>
</evidence>
<evidence type="ECO:0000313" key="1">
    <source>
        <dbReference type="EMBL" id="CAG8563451.1"/>
    </source>
</evidence>
<protein>
    <submittedName>
        <fullName evidence="1">4979_t:CDS:1</fullName>
    </submittedName>
</protein>
<dbReference type="Proteomes" id="UP000789759">
    <property type="component" value="Unassembled WGS sequence"/>
</dbReference>
<comment type="caution">
    <text evidence="1">The sequence shown here is derived from an EMBL/GenBank/DDBJ whole genome shotgun (WGS) entry which is preliminary data.</text>
</comment>